<evidence type="ECO:0000313" key="3">
    <source>
        <dbReference type="Proteomes" id="UP000027120"/>
    </source>
</evidence>
<name>A0A067DQX8_CITSI</name>
<gene>
    <name evidence="2" type="ORF">CISIN_1g030839mg</name>
</gene>
<dbReference type="Proteomes" id="UP000027120">
    <property type="component" value="Unassembled WGS sequence"/>
</dbReference>
<organism evidence="2 3">
    <name type="scientific">Citrus sinensis</name>
    <name type="common">Sweet orange</name>
    <name type="synonym">Citrus aurantium var. sinensis</name>
    <dbReference type="NCBI Taxonomy" id="2711"/>
    <lineage>
        <taxon>Eukaryota</taxon>
        <taxon>Viridiplantae</taxon>
        <taxon>Streptophyta</taxon>
        <taxon>Embryophyta</taxon>
        <taxon>Tracheophyta</taxon>
        <taxon>Spermatophyta</taxon>
        <taxon>Magnoliopsida</taxon>
        <taxon>eudicotyledons</taxon>
        <taxon>Gunneridae</taxon>
        <taxon>Pentapetalae</taxon>
        <taxon>rosids</taxon>
        <taxon>malvids</taxon>
        <taxon>Sapindales</taxon>
        <taxon>Rutaceae</taxon>
        <taxon>Aurantioideae</taxon>
        <taxon>Citrus</taxon>
    </lineage>
</organism>
<dbReference type="eggNOG" id="ENOG502S6HC">
    <property type="taxonomic scope" value="Eukaryota"/>
</dbReference>
<feature type="chain" id="PRO_5001635811" description="Transmembrane protein" evidence="1">
    <location>
        <begin position="33"/>
        <end position="170"/>
    </location>
</feature>
<feature type="signal peptide" evidence="1">
    <location>
        <begin position="1"/>
        <end position="32"/>
    </location>
</feature>
<dbReference type="SMR" id="A0A067DQX8"/>
<dbReference type="EMBL" id="KK785340">
    <property type="protein sequence ID" value="KDO43975.1"/>
    <property type="molecule type" value="Genomic_DNA"/>
</dbReference>
<sequence>MGRHNRSSGTRSAAFRVIIFLCMLFIFISAFGDEDMQKSFDDDRHNEHEAAAEEVKKPSTLKMLKSTFALYTSASPLSTSSSYWGKLKAFLNQAQAYFFPPNLDFRGSNNEAGAIKNPSGGEKVKAAVAKSTERSKETVEQSAQTAAEIAGKTMQKVKEKIKKTFSHHEL</sequence>
<accession>A0A067DQX8</accession>
<evidence type="ECO:0008006" key="4">
    <source>
        <dbReference type="Google" id="ProtNLM"/>
    </source>
</evidence>
<evidence type="ECO:0000256" key="1">
    <source>
        <dbReference type="SAM" id="SignalP"/>
    </source>
</evidence>
<evidence type="ECO:0000313" key="2">
    <source>
        <dbReference type="EMBL" id="KDO43975.1"/>
    </source>
</evidence>
<dbReference type="AlphaFoldDB" id="A0A067DQX8"/>
<reference evidence="2 3" key="1">
    <citation type="submission" date="2014-04" db="EMBL/GenBank/DDBJ databases">
        <authorList>
            <consortium name="International Citrus Genome Consortium"/>
            <person name="Gmitter F."/>
            <person name="Chen C."/>
            <person name="Farmerie W."/>
            <person name="Harkins T."/>
            <person name="Desany B."/>
            <person name="Mohiuddin M."/>
            <person name="Kodira C."/>
            <person name="Borodovsky M."/>
            <person name="Lomsadze A."/>
            <person name="Burns P."/>
            <person name="Jenkins J."/>
            <person name="Prochnik S."/>
            <person name="Shu S."/>
            <person name="Chapman J."/>
            <person name="Pitluck S."/>
            <person name="Schmutz J."/>
            <person name="Rokhsar D."/>
        </authorList>
    </citation>
    <scope>NUCLEOTIDE SEQUENCE</scope>
</reference>
<proteinExistence type="predicted"/>
<protein>
    <recommendedName>
        <fullName evidence="4">Transmembrane protein</fullName>
    </recommendedName>
</protein>
<dbReference type="PANTHER" id="PTHR35463:SF11">
    <property type="entry name" value="TRANSMEMBRANE PROTEIN"/>
    <property type="match status" value="1"/>
</dbReference>
<dbReference type="PaxDb" id="2711-XP_006465189.1"/>
<dbReference type="STRING" id="2711.A0A067DQX8"/>
<keyword evidence="3" id="KW-1185">Reference proteome</keyword>
<keyword evidence="1" id="KW-0732">Signal</keyword>
<dbReference type="PANTHER" id="PTHR35463">
    <property type="entry name" value="TRANSMEMBRANE PROTEIN"/>
    <property type="match status" value="1"/>
</dbReference>